<dbReference type="EMBL" id="JAFBEC010000003">
    <property type="protein sequence ID" value="MBM7632070.1"/>
    <property type="molecule type" value="Genomic_DNA"/>
</dbReference>
<dbReference type="SUPFAM" id="SSF55486">
    <property type="entry name" value="Metalloproteases ('zincins'), catalytic domain"/>
    <property type="match status" value="1"/>
</dbReference>
<feature type="signal peptide" evidence="9">
    <location>
        <begin position="1"/>
        <end position="22"/>
    </location>
</feature>
<dbReference type="InterPro" id="IPR013856">
    <property type="entry name" value="Peptidase_M4_domain"/>
</dbReference>
<keyword evidence="3 9" id="KW-0645">Protease</keyword>
<keyword evidence="9" id="KW-0964">Secreted</keyword>
<evidence type="ECO:0000256" key="8">
    <source>
        <dbReference type="ARBA" id="ARBA00023049"/>
    </source>
</evidence>
<keyword evidence="8 9" id="KW-0482">Metalloprotease</keyword>
<gene>
    <name evidence="13" type="ORF">JOD17_001163</name>
</gene>
<dbReference type="Gene3D" id="1.10.390.10">
    <property type="entry name" value="Neutral Protease Domain 2"/>
    <property type="match status" value="1"/>
</dbReference>
<dbReference type="CDD" id="cd09597">
    <property type="entry name" value="M4_TLP"/>
    <property type="match status" value="1"/>
</dbReference>
<dbReference type="Pfam" id="PF01447">
    <property type="entry name" value="Peptidase_M4"/>
    <property type="match status" value="1"/>
</dbReference>
<dbReference type="Pfam" id="PF02868">
    <property type="entry name" value="Peptidase_M4_C"/>
    <property type="match status" value="1"/>
</dbReference>
<dbReference type="Pfam" id="PF07504">
    <property type="entry name" value="FTP"/>
    <property type="match status" value="1"/>
</dbReference>
<dbReference type="PANTHER" id="PTHR33794">
    <property type="entry name" value="BACILLOLYSIN"/>
    <property type="match status" value="1"/>
</dbReference>
<feature type="domain" description="Peptidase M4" evidence="10">
    <location>
        <begin position="264"/>
        <end position="416"/>
    </location>
</feature>
<feature type="domain" description="Peptidase M4 C-terminal" evidence="11">
    <location>
        <begin position="420"/>
        <end position="586"/>
    </location>
</feature>
<keyword evidence="5 9" id="KW-0732">Signal</keyword>
<evidence type="ECO:0000313" key="14">
    <source>
        <dbReference type="Proteomes" id="UP000741863"/>
    </source>
</evidence>
<keyword evidence="14" id="KW-1185">Reference proteome</keyword>
<evidence type="ECO:0000256" key="9">
    <source>
        <dbReference type="RuleBase" id="RU366073"/>
    </source>
</evidence>
<dbReference type="InterPro" id="IPR027268">
    <property type="entry name" value="Peptidase_M4/M1_CTD_sf"/>
</dbReference>
<evidence type="ECO:0000256" key="6">
    <source>
        <dbReference type="ARBA" id="ARBA00022801"/>
    </source>
</evidence>
<organism evidence="13 14">
    <name type="scientific">Geomicrobium sediminis</name>
    <dbReference type="NCBI Taxonomy" id="1347788"/>
    <lineage>
        <taxon>Bacteria</taxon>
        <taxon>Bacillati</taxon>
        <taxon>Bacillota</taxon>
        <taxon>Bacilli</taxon>
        <taxon>Bacillales</taxon>
        <taxon>Geomicrobium</taxon>
    </lineage>
</organism>
<evidence type="ECO:0000259" key="11">
    <source>
        <dbReference type="Pfam" id="PF02868"/>
    </source>
</evidence>
<dbReference type="Gene3D" id="3.10.450.40">
    <property type="match status" value="1"/>
</dbReference>
<evidence type="ECO:0000256" key="2">
    <source>
        <dbReference type="ARBA" id="ARBA00009388"/>
    </source>
</evidence>
<evidence type="ECO:0000256" key="5">
    <source>
        <dbReference type="ARBA" id="ARBA00022729"/>
    </source>
</evidence>
<reference evidence="13 14" key="1">
    <citation type="submission" date="2021-01" db="EMBL/GenBank/DDBJ databases">
        <title>Genomic Encyclopedia of Type Strains, Phase IV (KMG-IV): sequencing the most valuable type-strain genomes for metagenomic binning, comparative biology and taxonomic classification.</title>
        <authorList>
            <person name="Goeker M."/>
        </authorList>
    </citation>
    <scope>NUCLEOTIDE SEQUENCE [LARGE SCALE GENOMIC DNA]</scope>
    <source>
        <strain evidence="13 14">DSM 25540</strain>
    </source>
</reference>
<feature type="domain" description="FTP" evidence="12">
    <location>
        <begin position="79"/>
        <end position="129"/>
    </location>
</feature>
<dbReference type="Gene3D" id="3.10.170.10">
    <property type="match status" value="1"/>
</dbReference>
<dbReference type="RefSeq" id="WP_338028759.1">
    <property type="nucleotide sequence ID" value="NZ_JAFBEC010000003.1"/>
</dbReference>
<dbReference type="EC" id="3.4.24.-" evidence="9"/>
<evidence type="ECO:0000313" key="13">
    <source>
        <dbReference type="EMBL" id="MBM7632070.1"/>
    </source>
</evidence>
<evidence type="ECO:0000259" key="12">
    <source>
        <dbReference type="Pfam" id="PF07504"/>
    </source>
</evidence>
<dbReference type="GO" id="GO:0008237">
    <property type="term" value="F:metallopeptidase activity"/>
    <property type="evidence" value="ECO:0007669"/>
    <property type="project" value="UniProtKB-KW"/>
</dbReference>
<sequence>MKKFYMLFGAAAFLSAPSLTDAQTEQVPEANDEESRILYIDSEESLQQHARTSRADHERLAERFIIDHVETFGIENPKDELTVVDKTTDEYGMMHITYQQTMNGFPVEGHKLIVHFDANGTISSVNGNYHDGNVKTVQSISVDDREAIEIAKEHVGAPSDLEYEPSAELVIYPMGDEAVTVQKVNVNFMGEDPGNWFVFVDVASGDVVDAYNTIGHVAEDAGLDEEQVDVVAQPSPTLLETAVNAQALPEDIDRSDFGPMHGSGFGVHGDYRILNLVYKISDIPQGTFKLFDWTRPDFDGIYTYDMKNQYQSSTFRLPGDPFTNNTAGFNSTYDAPGVDAHYNSTKVYEYFLEEHDRNSLDDEGAALISSANYGDNYNNAFWNGRQMAYGNGDGQQFIPLSAGLDVAAHEITHGVITNTAGLLYRFESGAVNESIADIFGVLVDTSSWDIGDNIIGEAWLNEGRTALRSLEEPGKFPVNANYVEYGDGSGVFPAHMDEFYDMPLNVDNGGVHVNSSIINHAAYLIGDEVGREALGNVVYRALTVYLTPISNFSDTRFAFIQSAIDIYGEDSDEVEATLDAFDGVGIYE</sequence>
<name>A0ABS2P9K4_9BACL</name>
<dbReference type="PANTHER" id="PTHR33794:SF1">
    <property type="entry name" value="BACILLOLYSIN"/>
    <property type="match status" value="1"/>
</dbReference>
<evidence type="ECO:0000256" key="7">
    <source>
        <dbReference type="ARBA" id="ARBA00022833"/>
    </source>
</evidence>
<dbReference type="Proteomes" id="UP000741863">
    <property type="component" value="Unassembled WGS sequence"/>
</dbReference>
<dbReference type="InterPro" id="IPR023612">
    <property type="entry name" value="Peptidase_M4"/>
</dbReference>
<dbReference type="InterPro" id="IPR011096">
    <property type="entry name" value="FTP_domain"/>
</dbReference>
<comment type="function">
    <text evidence="9">Extracellular zinc metalloprotease.</text>
</comment>
<keyword evidence="7 9" id="KW-0862">Zinc</keyword>
<dbReference type="InterPro" id="IPR001570">
    <property type="entry name" value="Peptidase_M4_C_domain"/>
</dbReference>
<evidence type="ECO:0000256" key="3">
    <source>
        <dbReference type="ARBA" id="ARBA00022670"/>
    </source>
</evidence>
<dbReference type="PRINTS" id="PR00730">
    <property type="entry name" value="THERMOLYSIN"/>
</dbReference>
<accession>A0ABS2P9K4</accession>
<feature type="chain" id="PRO_5045011735" description="Neutral metalloproteinase" evidence="9">
    <location>
        <begin position="23"/>
        <end position="588"/>
    </location>
</feature>
<comment type="similarity">
    <text evidence="2 9">Belongs to the peptidase M4 family.</text>
</comment>
<protein>
    <recommendedName>
        <fullName evidence="9">Neutral metalloproteinase</fullName>
        <ecNumber evidence="9">3.4.24.-</ecNumber>
    </recommendedName>
</protein>
<evidence type="ECO:0000256" key="1">
    <source>
        <dbReference type="ARBA" id="ARBA00001947"/>
    </source>
</evidence>
<proteinExistence type="inferred from homology"/>
<dbReference type="Gene3D" id="3.10.450.490">
    <property type="match status" value="1"/>
</dbReference>
<comment type="cofactor">
    <cofactor evidence="1 9">
        <name>Zn(2+)</name>
        <dbReference type="ChEBI" id="CHEBI:29105"/>
    </cofactor>
</comment>
<comment type="caution">
    <text evidence="13">The sequence shown here is derived from an EMBL/GenBank/DDBJ whole genome shotgun (WGS) entry which is preliminary data.</text>
</comment>
<comment type="subcellular location">
    <subcellularLocation>
        <location evidence="9">Secreted</location>
    </subcellularLocation>
</comment>
<evidence type="ECO:0000259" key="10">
    <source>
        <dbReference type="Pfam" id="PF01447"/>
    </source>
</evidence>
<keyword evidence="6 9" id="KW-0378">Hydrolase</keyword>
<keyword evidence="4" id="KW-0479">Metal-binding</keyword>
<dbReference type="InterPro" id="IPR050728">
    <property type="entry name" value="Zinc_Metalloprotease_M4"/>
</dbReference>
<evidence type="ECO:0000256" key="4">
    <source>
        <dbReference type="ARBA" id="ARBA00022723"/>
    </source>
</evidence>